<organism evidence="2 3">
    <name type="scientific">Bacteroides faecalis</name>
    <dbReference type="NCBI Taxonomy" id="2447885"/>
    <lineage>
        <taxon>Bacteria</taxon>
        <taxon>Pseudomonadati</taxon>
        <taxon>Bacteroidota</taxon>
        <taxon>Bacteroidia</taxon>
        <taxon>Bacteroidales</taxon>
        <taxon>Bacteroidaceae</taxon>
        <taxon>Bacteroides</taxon>
    </lineage>
</organism>
<dbReference type="PANTHER" id="PTHR33055:SF13">
    <property type="entry name" value="TRANSPOSASE"/>
    <property type="match status" value="1"/>
</dbReference>
<accession>A0A401LQD6</accession>
<dbReference type="GO" id="GO:0004803">
    <property type="term" value="F:transposase activity"/>
    <property type="evidence" value="ECO:0007669"/>
    <property type="project" value="InterPro"/>
</dbReference>
<dbReference type="InterPro" id="IPR003346">
    <property type="entry name" value="Transposase_20"/>
</dbReference>
<feature type="domain" description="Transposase IS116/IS110/IS902 C-terminal" evidence="1">
    <location>
        <begin position="14"/>
        <end position="94"/>
    </location>
</feature>
<gene>
    <name evidence="2" type="ORF">KGMB02408_06690</name>
</gene>
<sequence>MREIYNSYFTPEIELLETIRGIKQNTAMRIIAEIGSDMKAFLTASAIVEWAGLKTKNEESAGNIKGKKTLRGNKYLRILLIQCTQATCRTKESKFFYKYKLSRKE</sequence>
<dbReference type="PANTHER" id="PTHR33055">
    <property type="entry name" value="TRANSPOSASE FOR INSERTION SEQUENCE ELEMENT IS1111A"/>
    <property type="match status" value="1"/>
</dbReference>
<reference evidence="2 3" key="1">
    <citation type="submission" date="2018-10" db="EMBL/GenBank/DDBJ databases">
        <title>Draft Genome Sequence of Bacteroides sp. KCTC 15687.</title>
        <authorList>
            <person name="Yu S.Y."/>
            <person name="Kim J.S."/>
            <person name="Oh B.S."/>
            <person name="Park S.H."/>
            <person name="Kang S.W."/>
            <person name="Park J.E."/>
            <person name="Choi S.H."/>
            <person name="Han K.I."/>
            <person name="Lee K.C."/>
            <person name="Eom M.K."/>
            <person name="Suh M.K."/>
            <person name="Lee D.H."/>
            <person name="Yoon H."/>
            <person name="Kim B."/>
            <person name="Yang S.J."/>
            <person name="Lee J.S."/>
            <person name="Lee J.H."/>
        </authorList>
    </citation>
    <scope>NUCLEOTIDE SEQUENCE [LARGE SCALE GENOMIC DNA]</scope>
    <source>
        <strain evidence="2 3">KCTC 15687</strain>
    </source>
</reference>
<evidence type="ECO:0000313" key="3">
    <source>
        <dbReference type="Proteomes" id="UP000288079"/>
    </source>
</evidence>
<name>A0A401LQD6_9BACE</name>
<dbReference type="GO" id="GO:0006313">
    <property type="term" value="P:DNA transposition"/>
    <property type="evidence" value="ECO:0007669"/>
    <property type="project" value="InterPro"/>
</dbReference>
<keyword evidence="3" id="KW-1185">Reference proteome</keyword>
<proteinExistence type="predicted"/>
<comment type="caution">
    <text evidence="2">The sequence shown here is derived from an EMBL/GenBank/DDBJ whole genome shotgun (WGS) entry which is preliminary data.</text>
</comment>
<evidence type="ECO:0000313" key="2">
    <source>
        <dbReference type="EMBL" id="GCB33724.1"/>
    </source>
</evidence>
<dbReference type="EMBL" id="BHWB01000002">
    <property type="protein sequence ID" value="GCB33724.1"/>
    <property type="molecule type" value="Genomic_DNA"/>
</dbReference>
<dbReference type="InterPro" id="IPR047650">
    <property type="entry name" value="Transpos_IS110"/>
</dbReference>
<evidence type="ECO:0000259" key="1">
    <source>
        <dbReference type="Pfam" id="PF02371"/>
    </source>
</evidence>
<dbReference type="Pfam" id="PF02371">
    <property type="entry name" value="Transposase_20"/>
    <property type="match status" value="1"/>
</dbReference>
<dbReference type="Proteomes" id="UP000288079">
    <property type="component" value="Unassembled WGS sequence"/>
</dbReference>
<dbReference type="RefSeq" id="WP_235016695.1">
    <property type="nucleotide sequence ID" value="NZ_BHWB01000002.1"/>
</dbReference>
<protein>
    <recommendedName>
        <fullName evidence="1">Transposase IS116/IS110/IS902 C-terminal domain-containing protein</fullName>
    </recommendedName>
</protein>
<dbReference type="AlphaFoldDB" id="A0A401LQD6"/>
<dbReference type="GO" id="GO:0003677">
    <property type="term" value="F:DNA binding"/>
    <property type="evidence" value="ECO:0007669"/>
    <property type="project" value="InterPro"/>
</dbReference>